<dbReference type="AlphaFoldDB" id="A0A8T0H9J8"/>
<feature type="domain" description="Protein kinase" evidence="2">
    <location>
        <begin position="273"/>
        <end position="569"/>
    </location>
</feature>
<dbReference type="PANTHER" id="PTHR44329:SF260">
    <property type="entry name" value="PROTEIN KINASE DOMAIN-CONTAINING PROTEIN"/>
    <property type="match status" value="1"/>
</dbReference>
<dbReference type="Gene3D" id="1.10.510.10">
    <property type="entry name" value="Transferase(Phosphotransferase) domain 1"/>
    <property type="match status" value="1"/>
</dbReference>
<dbReference type="Proteomes" id="UP000822688">
    <property type="component" value="Chromosome 7"/>
</dbReference>
<dbReference type="GO" id="GO:0004674">
    <property type="term" value="F:protein serine/threonine kinase activity"/>
    <property type="evidence" value="ECO:0007669"/>
    <property type="project" value="TreeGrafter"/>
</dbReference>
<dbReference type="Pfam" id="PF00069">
    <property type="entry name" value="Pkinase"/>
    <property type="match status" value="1"/>
</dbReference>
<dbReference type="InterPro" id="IPR051681">
    <property type="entry name" value="Ser/Thr_Kinases-Pseudokinases"/>
</dbReference>
<dbReference type="SMART" id="SM00220">
    <property type="entry name" value="S_TKc"/>
    <property type="match status" value="1"/>
</dbReference>
<dbReference type="PROSITE" id="PS00108">
    <property type="entry name" value="PROTEIN_KINASE_ST"/>
    <property type="match status" value="1"/>
</dbReference>
<organism evidence="3 4">
    <name type="scientific">Ceratodon purpureus</name>
    <name type="common">Fire moss</name>
    <name type="synonym">Dicranum purpureum</name>
    <dbReference type="NCBI Taxonomy" id="3225"/>
    <lineage>
        <taxon>Eukaryota</taxon>
        <taxon>Viridiplantae</taxon>
        <taxon>Streptophyta</taxon>
        <taxon>Embryophyta</taxon>
        <taxon>Bryophyta</taxon>
        <taxon>Bryophytina</taxon>
        <taxon>Bryopsida</taxon>
        <taxon>Dicranidae</taxon>
        <taxon>Pseudoditrichales</taxon>
        <taxon>Ditrichaceae</taxon>
        <taxon>Ceratodon</taxon>
    </lineage>
</organism>
<sequence>MAMDEGAWSGSQAIKNTGNHHGKRVAHGAFWGNEASTESLTKKMRLHKLSDAVHLNAAHCKFKKCIDIALDTCNEVHELIRTWRENHWHLPGRCLRLNKKKCEDLQQYLERTKTSYTSSTCETAAGEYLTAVKRAKNLVEESSHNDWLLKAVELWECSEHFVEVFLDLCWSSHIMSVAVKNSKEQEWMAKEQEWLLNSRRCIAQANSQKTETCDDKEKLGAMVRATLLDGALKKGSAEHQLALLLEDRLNDQSSWHPPILTSFNFCIRSRFRLLSRGASKTGASGVVLTFPWVYEKPFAVKMRHRNTSNVLRTFKNEFEVLDKYRSPYIVRVVGYWELESWLDMRPWAHSATLCPFLFMEAMEFDLEGLIHRCRELQGGSDVEEGFSALEAIKLMLPVAKALRFLHDKDVAHRDVKLQNIMCSNATGDFDDAIVKLIDFGEAVEGVSRIPCDMNRPAGTKGYMDPEMWKVDSGTGTRSGYNLFRADVFSFAMVFVELLTWRSPWGKMGREVQEKLNNGERPPLPDDLPDCVRFIVECCWCADATARPTFTDICCMLQNAKLLLLDENFFGERADLFCYLDGDCIDRNIFDTDFLQ</sequence>
<dbReference type="SUPFAM" id="SSF56112">
    <property type="entry name" value="Protein kinase-like (PK-like)"/>
    <property type="match status" value="1"/>
</dbReference>
<comment type="caution">
    <text evidence="3">The sequence shown here is derived from an EMBL/GenBank/DDBJ whole genome shotgun (WGS) entry which is preliminary data.</text>
</comment>
<dbReference type="InterPro" id="IPR000719">
    <property type="entry name" value="Prot_kinase_dom"/>
</dbReference>
<dbReference type="GO" id="GO:0005524">
    <property type="term" value="F:ATP binding"/>
    <property type="evidence" value="ECO:0007669"/>
    <property type="project" value="InterPro"/>
</dbReference>
<keyword evidence="4" id="KW-1185">Reference proteome</keyword>
<dbReference type="PROSITE" id="PS50011">
    <property type="entry name" value="PROTEIN_KINASE_DOM"/>
    <property type="match status" value="1"/>
</dbReference>
<accession>A0A8T0H9J8</accession>
<evidence type="ECO:0000313" key="3">
    <source>
        <dbReference type="EMBL" id="KAG0567008.1"/>
    </source>
</evidence>
<evidence type="ECO:0000313" key="4">
    <source>
        <dbReference type="Proteomes" id="UP000822688"/>
    </source>
</evidence>
<name>A0A8T0H9J8_CERPU</name>
<dbReference type="EMBL" id="CM026428">
    <property type="protein sequence ID" value="KAG0567008.1"/>
    <property type="molecule type" value="Genomic_DNA"/>
</dbReference>
<evidence type="ECO:0000256" key="1">
    <source>
        <dbReference type="SAM" id="MobiDB-lite"/>
    </source>
</evidence>
<dbReference type="InterPro" id="IPR008271">
    <property type="entry name" value="Ser/Thr_kinase_AS"/>
</dbReference>
<reference evidence="3" key="1">
    <citation type="submission" date="2020-06" db="EMBL/GenBank/DDBJ databases">
        <title>WGS assembly of Ceratodon purpureus strain R40.</title>
        <authorList>
            <person name="Carey S.B."/>
            <person name="Jenkins J."/>
            <person name="Shu S."/>
            <person name="Lovell J.T."/>
            <person name="Sreedasyam A."/>
            <person name="Maumus F."/>
            <person name="Tiley G.P."/>
            <person name="Fernandez-Pozo N."/>
            <person name="Barry K."/>
            <person name="Chen C."/>
            <person name="Wang M."/>
            <person name="Lipzen A."/>
            <person name="Daum C."/>
            <person name="Saski C.A."/>
            <person name="Payton A.C."/>
            <person name="Mcbreen J.C."/>
            <person name="Conrad R.E."/>
            <person name="Kollar L.M."/>
            <person name="Olsson S."/>
            <person name="Huttunen S."/>
            <person name="Landis J.B."/>
            <person name="Wickett N.J."/>
            <person name="Johnson M.G."/>
            <person name="Rensing S.A."/>
            <person name="Grimwood J."/>
            <person name="Schmutz J."/>
            <person name="Mcdaniel S.F."/>
        </authorList>
    </citation>
    <scope>NUCLEOTIDE SEQUENCE</scope>
    <source>
        <strain evidence="3">R40</strain>
    </source>
</reference>
<proteinExistence type="predicted"/>
<evidence type="ECO:0000259" key="2">
    <source>
        <dbReference type="PROSITE" id="PS50011"/>
    </source>
</evidence>
<gene>
    <name evidence="3" type="ORF">KC19_7G103900</name>
</gene>
<dbReference type="InterPro" id="IPR011009">
    <property type="entry name" value="Kinase-like_dom_sf"/>
</dbReference>
<protein>
    <recommendedName>
        <fullName evidence="2">Protein kinase domain-containing protein</fullName>
    </recommendedName>
</protein>
<dbReference type="PANTHER" id="PTHR44329">
    <property type="entry name" value="SERINE/THREONINE-PROTEIN KINASE TNNI3K-RELATED"/>
    <property type="match status" value="1"/>
</dbReference>
<dbReference type="Gene3D" id="3.30.200.20">
    <property type="entry name" value="Phosphorylase Kinase, domain 1"/>
    <property type="match status" value="1"/>
</dbReference>
<feature type="region of interest" description="Disordered" evidence="1">
    <location>
        <begin position="1"/>
        <end position="21"/>
    </location>
</feature>